<sequence length="177" mass="19872">MYIQPLALELLPVWGFFHSSTGKLERFAFLEELPRTFPTAGVVPIECSWEMDPVPHFFWPFCFLRIFPFVDSNTNRAALPPHGKTDSVLCLKSCEKVFRFPSVSGPGIPSIRVERGLGDTSAGKTFSPTPLLGQPCWFWGEPYRAMPGQRPQGMSQDILILTFCSHNKDHLGQKGSL</sequence>
<dbReference type="EMBL" id="JACEEZ010020408">
    <property type="protein sequence ID" value="KAG0714590.1"/>
    <property type="molecule type" value="Genomic_DNA"/>
</dbReference>
<dbReference type="Proteomes" id="UP000770661">
    <property type="component" value="Unassembled WGS sequence"/>
</dbReference>
<evidence type="ECO:0000313" key="1">
    <source>
        <dbReference type="EMBL" id="KAG0714590.1"/>
    </source>
</evidence>
<protein>
    <submittedName>
        <fullName evidence="1">Uncharacterized protein</fullName>
    </submittedName>
</protein>
<name>A0A8J4Y477_CHIOP</name>
<evidence type="ECO:0000313" key="2">
    <source>
        <dbReference type="Proteomes" id="UP000770661"/>
    </source>
</evidence>
<proteinExistence type="predicted"/>
<comment type="caution">
    <text evidence="1">The sequence shown here is derived from an EMBL/GenBank/DDBJ whole genome shotgun (WGS) entry which is preliminary data.</text>
</comment>
<organism evidence="1 2">
    <name type="scientific">Chionoecetes opilio</name>
    <name type="common">Atlantic snow crab</name>
    <name type="synonym">Cancer opilio</name>
    <dbReference type="NCBI Taxonomy" id="41210"/>
    <lineage>
        <taxon>Eukaryota</taxon>
        <taxon>Metazoa</taxon>
        <taxon>Ecdysozoa</taxon>
        <taxon>Arthropoda</taxon>
        <taxon>Crustacea</taxon>
        <taxon>Multicrustacea</taxon>
        <taxon>Malacostraca</taxon>
        <taxon>Eumalacostraca</taxon>
        <taxon>Eucarida</taxon>
        <taxon>Decapoda</taxon>
        <taxon>Pleocyemata</taxon>
        <taxon>Brachyura</taxon>
        <taxon>Eubrachyura</taxon>
        <taxon>Majoidea</taxon>
        <taxon>Majidae</taxon>
        <taxon>Chionoecetes</taxon>
    </lineage>
</organism>
<accession>A0A8J4Y477</accession>
<keyword evidence="2" id="KW-1185">Reference proteome</keyword>
<dbReference type="AlphaFoldDB" id="A0A8J4Y477"/>
<gene>
    <name evidence="1" type="ORF">GWK47_013832</name>
</gene>
<reference evidence="1" key="1">
    <citation type="submission" date="2020-07" db="EMBL/GenBank/DDBJ databases">
        <title>The High-quality genome of the commercially important snow crab, Chionoecetes opilio.</title>
        <authorList>
            <person name="Jeong J.-H."/>
            <person name="Ryu S."/>
        </authorList>
    </citation>
    <scope>NUCLEOTIDE SEQUENCE</scope>
    <source>
        <strain evidence="1">MADBK_172401_WGS</strain>
        <tissue evidence="1">Digestive gland</tissue>
    </source>
</reference>